<reference evidence="2" key="1">
    <citation type="journal article" name="BMC Genomics">
        <title>Long-read sequencing and de novo genome assembly of marine medaka (Oryzias melastigma).</title>
        <authorList>
            <person name="Liang P."/>
            <person name="Saqib H.S.A."/>
            <person name="Ni X."/>
            <person name="Shen Y."/>
        </authorList>
    </citation>
    <scope>NUCLEOTIDE SEQUENCE</scope>
    <source>
        <strain evidence="2">Bigg-433</strain>
    </source>
</reference>
<name>A0A834FRN0_ORYME</name>
<evidence type="ECO:0000313" key="3">
    <source>
        <dbReference type="Proteomes" id="UP000646548"/>
    </source>
</evidence>
<organism evidence="2 3">
    <name type="scientific">Oryzias melastigma</name>
    <name type="common">Marine medaka</name>
    <dbReference type="NCBI Taxonomy" id="30732"/>
    <lineage>
        <taxon>Eukaryota</taxon>
        <taxon>Metazoa</taxon>
        <taxon>Chordata</taxon>
        <taxon>Craniata</taxon>
        <taxon>Vertebrata</taxon>
        <taxon>Euteleostomi</taxon>
        <taxon>Actinopterygii</taxon>
        <taxon>Neopterygii</taxon>
        <taxon>Teleostei</taxon>
        <taxon>Neoteleostei</taxon>
        <taxon>Acanthomorphata</taxon>
        <taxon>Ovalentaria</taxon>
        <taxon>Atherinomorphae</taxon>
        <taxon>Beloniformes</taxon>
        <taxon>Adrianichthyidae</taxon>
        <taxon>Oryziinae</taxon>
        <taxon>Oryzias</taxon>
    </lineage>
</organism>
<gene>
    <name evidence="2" type="ORF">FQA47_001473</name>
</gene>
<sequence>MYNFTYWTFLLKNCPVRSSGEEDLLHERLFFTVNVHLTHRLHFTENTVGMRPDSPQLDGSSQSSSWPWSSTQMKLLTSSRDPLSERFCLSKHAGKAPPTHTLPRRCLPGSELKRVPDPHLQADLSDLQPPGGVAAPWPTKAGAGGSVFDGLFTCVTVVENHSMLIL</sequence>
<dbReference type="Proteomes" id="UP000646548">
    <property type="component" value="Unassembled WGS sequence"/>
</dbReference>
<dbReference type="AlphaFoldDB" id="A0A834FRN0"/>
<accession>A0A834FRN0</accession>
<feature type="region of interest" description="Disordered" evidence="1">
    <location>
        <begin position="47"/>
        <end position="68"/>
    </location>
</feature>
<feature type="region of interest" description="Disordered" evidence="1">
    <location>
        <begin position="93"/>
        <end position="117"/>
    </location>
</feature>
<evidence type="ECO:0000313" key="2">
    <source>
        <dbReference type="EMBL" id="KAF6739124.1"/>
    </source>
</evidence>
<dbReference type="EMBL" id="WKFB01000015">
    <property type="protein sequence ID" value="KAF6739124.1"/>
    <property type="molecule type" value="Genomic_DNA"/>
</dbReference>
<feature type="compositionally biased region" description="Low complexity" evidence="1">
    <location>
        <begin position="53"/>
        <end position="68"/>
    </location>
</feature>
<evidence type="ECO:0000256" key="1">
    <source>
        <dbReference type="SAM" id="MobiDB-lite"/>
    </source>
</evidence>
<protein>
    <submittedName>
        <fullName evidence="2">Uncharacterized protein</fullName>
    </submittedName>
</protein>
<comment type="caution">
    <text evidence="2">The sequence shown here is derived from an EMBL/GenBank/DDBJ whole genome shotgun (WGS) entry which is preliminary data.</text>
</comment>
<proteinExistence type="predicted"/>